<gene>
    <name evidence="1" type="ORF">PHACADRAFT_261019</name>
</gene>
<dbReference type="KEGG" id="pco:PHACADRAFT_261019"/>
<dbReference type="AlphaFoldDB" id="K5VM62"/>
<dbReference type="EMBL" id="JH930475">
    <property type="protein sequence ID" value="EKM52533.1"/>
    <property type="molecule type" value="Genomic_DNA"/>
</dbReference>
<dbReference type="HOGENOM" id="CLU_3107140_0_0_1"/>
<protein>
    <submittedName>
        <fullName evidence="1">Uncharacterized protein</fullName>
    </submittedName>
</protein>
<evidence type="ECO:0000313" key="1">
    <source>
        <dbReference type="EMBL" id="EKM52533.1"/>
    </source>
</evidence>
<keyword evidence="2" id="KW-1185">Reference proteome</keyword>
<organism evidence="1 2">
    <name type="scientific">Phanerochaete carnosa (strain HHB-10118-sp)</name>
    <name type="common">White-rot fungus</name>
    <name type="synonym">Peniophora carnosa</name>
    <dbReference type="NCBI Taxonomy" id="650164"/>
    <lineage>
        <taxon>Eukaryota</taxon>
        <taxon>Fungi</taxon>
        <taxon>Dikarya</taxon>
        <taxon>Basidiomycota</taxon>
        <taxon>Agaricomycotina</taxon>
        <taxon>Agaricomycetes</taxon>
        <taxon>Polyporales</taxon>
        <taxon>Phanerochaetaceae</taxon>
        <taxon>Phanerochaete</taxon>
    </lineage>
</organism>
<dbReference type="Proteomes" id="UP000008370">
    <property type="component" value="Unassembled WGS sequence"/>
</dbReference>
<sequence length="51" mass="5996">MEALTPVIPGLCTDLLPRRLWTAMALQRIPERYPSPIPIRHQYKHLDRMSI</sequence>
<dbReference type="RefSeq" id="XP_007398876.1">
    <property type="nucleotide sequence ID" value="XM_007398814.1"/>
</dbReference>
<name>K5VM62_PHACS</name>
<reference evidence="1 2" key="1">
    <citation type="journal article" date="2012" name="BMC Genomics">
        <title>Comparative genomics of the white-rot fungi, Phanerochaete carnosa and P. chrysosporium, to elucidate the genetic basis of the distinct wood types they colonize.</title>
        <authorList>
            <person name="Suzuki H."/>
            <person name="MacDonald J."/>
            <person name="Syed K."/>
            <person name="Salamov A."/>
            <person name="Hori C."/>
            <person name="Aerts A."/>
            <person name="Henrissat B."/>
            <person name="Wiebenga A."/>
            <person name="vanKuyk P.A."/>
            <person name="Barry K."/>
            <person name="Lindquist E."/>
            <person name="LaButti K."/>
            <person name="Lapidus A."/>
            <person name="Lucas S."/>
            <person name="Coutinho P."/>
            <person name="Gong Y."/>
            <person name="Samejima M."/>
            <person name="Mahadevan R."/>
            <person name="Abou-Zaid M."/>
            <person name="de Vries R.P."/>
            <person name="Igarashi K."/>
            <person name="Yadav J.S."/>
            <person name="Grigoriev I.V."/>
            <person name="Master E.R."/>
        </authorList>
    </citation>
    <scope>NUCLEOTIDE SEQUENCE [LARGE SCALE GENOMIC DNA]</scope>
    <source>
        <strain evidence="1 2">HHB-10118-sp</strain>
    </source>
</reference>
<evidence type="ECO:0000313" key="2">
    <source>
        <dbReference type="Proteomes" id="UP000008370"/>
    </source>
</evidence>
<dbReference type="GeneID" id="18917867"/>
<proteinExistence type="predicted"/>
<accession>K5VM62</accession>
<dbReference type="InParanoid" id="K5VM62"/>